<dbReference type="InterPro" id="IPR011607">
    <property type="entry name" value="MGS-like_dom"/>
</dbReference>
<evidence type="ECO:0000256" key="7">
    <source>
        <dbReference type="ARBA" id="ARBA00023268"/>
    </source>
</evidence>
<comment type="pathway">
    <text evidence="1">Purine metabolism; IMP biosynthesis via de novo pathway; IMP from 5-formamido-1-(5-phospho-D-ribosyl)imidazole-4-carboxamide: step 1/1.</text>
</comment>
<keyword evidence="5" id="KW-0658">Purine biosynthesis</keyword>
<dbReference type="GO" id="GO:0003937">
    <property type="term" value="F:IMP cyclohydrolase activity"/>
    <property type="evidence" value="ECO:0007669"/>
    <property type="project" value="InterPro"/>
</dbReference>
<dbReference type="Proteomes" id="UP000178089">
    <property type="component" value="Unassembled WGS sequence"/>
</dbReference>
<keyword evidence="6" id="KW-0378">Hydrolase</keyword>
<keyword evidence="7" id="KW-0511">Multifunctional enzyme</keyword>
<dbReference type="PIRSF" id="PIRSF000414">
    <property type="entry name" value="AICARFT_IMPCHas"/>
    <property type="match status" value="1"/>
</dbReference>
<dbReference type="SMART" id="SM00798">
    <property type="entry name" value="AICARFT_IMPCHas"/>
    <property type="match status" value="1"/>
</dbReference>
<evidence type="ECO:0000313" key="10">
    <source>
        <dbReference type="Proteomes" id="UP000178089"/>
    </source>
</evidence>
<sequence>MKTMKTALISVYHKDGITDFALELVKFGFTIYASGGTAKHLTKAGIKVLDVATLVGGEAILGHRVVTLSREVHAGLLARYDVPEDMAELERLNIPCIDLVCVDLYPLEQEIAKPDSTESSVIEMTDIGGPTMIRLAAKGCRVIVCDPADRLPVIEWLKSDGQKDPGLLGRLCAKAEFVVANYCMASATYRSAGWYRGLSGESVAECKYGENAHQTPAALFSSGIDDPLGLDKFTVVEGTPPSYNNYCDLDRLLQTMTHIAIAFRNMSGRKDSKIAIGGKHGNACGACTSYNDEDALRCAMNGDPLAIFGGLVMTNFPIDERLAESLSGKMLDGIIAPGFSVESIAKLRRRGDKCRFIENKALSSEIGLDAMPRFRYVRGGFLRQPNYTSMMDFNHANLKKIGNASERQLIDMLLAWAIGSTSNSNTITLVKNSMLIGNGVGQQDRVGAAKLAIERATRSKHDINGAVAYSDSFFPFPDGPQTLIDAGVKAILTSSGSVKDQATIDVCVKNNVALYMIPDLIGRGFFGH</sequence>
<comment type="caution">
    <text evidence="9">The sequence shown here is derived from an EMBL/GenBank/DDBJ whole genome shotgun (WGS) entry which is preliminary data.</text>
</comment>
<comment type="similarity">
    <text evidence="3">Belongs to the PurH family.</text>
</comment>
<dbReference type="InterPro" id="IPR036914">
    <property type="entry name" value="MGS-like_dom_sf"/>
</dbReference>
<dbReference type="GO" id="GO:0004643">
    <property type="term" value="F:phosphoribosylaminoimidazolecarboxamide formyltransferase activity"/>
    <property type="evidence" value="ECO:0007669"/>
    <property type="project" value="InterPro"/>
</dbReference>
<evidence type="ECO:0000259" key="8">
    <source>
        <dbReference type="PROSITE" id="PS51855"/>
    </source>
</evidence>
<dbReference type="SUPFAM" id="SSF52335">
    <property type="entry name" value="Methylglyoxal synthase-like"/>
    <property type="match status" value="1"/>
</dbReference>
<dbReference type="PROSITE" id="PS51855">
    <property type="entry name" value="MGS"/>
    <property type="match status" value="1"/>
</dbReference>
<dbReference type="SUPFAM" id="SSF53927">
    <property type="entry name" value="Cytidine deaminase-like"/>
    <property type="match status" value="1"/>
</dbReference>
<dbReference type="Gene3D" id="3.40.50.1380">
    <property type="entry name" value="Methylglyoxal synthase-like domain"/>
    <property type="match status" value="1"/>
</dbReference>
<dbReference type="Pfam" id="PF02142">
    <property type="entry name" value="MGS"/>
    <property type="match status" value="1"/>
</dbReference>
<proteinExistence type="inferred from homology"/>
<evidence type="ECO:0000256" key="5">
    <source>
        <dbReference type="ARBA" id="ARBA00022755"/>
    </source>
</evidence>
<evidence type="ECO:0000256" key="4">
    <source>
        <dbReference type="ARBA" id="ARBA00022679"/>
    </source>
</evidence>
<organism evidence="9 10">
    <name type="scientific">Candidatus Taylorbacteria bacterium RIFCSPHIGHO2_12_FULL_45_16</name>
    <dbReference type="NCBI Taxonomy" id="1802315"/>
    <lineage>
        <taxon>Bacteria</taxon>
        <taxon>Candidatus Tayloriibacteriota</taxon>
    </lineage>
</organism>
<evidence type="ECO:0000256" key="2">
    <source>
        <dbReference type="ARBA" id="ARBA00004954"/>
    </source>
</evidence>
<dbReference type="EMBL" id="MHRT01000007">
    <property type="protein sequence ID" value="OHA28835.1"/>
    <property type="molecule type" value="Genomic_DNA"/>
</dbReference>
<dbReference type="InterPro" id="IPR002695">
    <property type="entry name" value="PurH-like"/>
</dbReference>
<name>A0A1G2MY25_9BACT</name>
<dbReference type="STRING" id="1802315.A3F51_02545"/>
<dbReference type="GO" id="GO:0005829">
    <property type="term" value="C:cytosol"/>
    <property type="evidence" value="ECO:0007669"/>
    <property type="project" value="TreeGrafter"/>
</dbReference>
<dbReference type="InterPro" id="IPR024051">
    <property type="entry name" value="AICAR_Tfase_dup_dom_sf"/>
</dbReference>
<dbReference type="SMART" id="SM00851">
    <property type="entry name" value="MGS"/>
    <property type="match status" value="1"/>
</dbReference>
<evidence type="ECO:0000313" key="9">
    <source>
        <dbReference type="EMBL" id="OHA28835.1"/>
    </source>
</evidence>
<dbReference type="PANTHER" id="PTHR11692">
    <property type="entry name" value="BIFUNCTIONAL PURINE BIOSYNTHESIS PROTEIN PURH"/>
    <property type="match status" value="1"/>
</dbReference>
<dbReference type="AlphaFoldDB" id="A0A1G2MY25"/>
<feature type="domain" description="MGS-like" evidence="8">
    <location>
        <begin position="1"/>
        <end position="146"/>
    </location>
</feature>
<comment type="pathway">
    <text evidence="2">Purine metabolism; IMP biosynthesis via de novo pathway; 5-formamido-1-(5-phospho-D-ribosyl)imidazole-4-carboxamide from 5-amino-1-(5-phospho-D-ribosyl)imidazole-4-carboxamide (10-formyl THF route): step 1/1.</text>
</comment>
<evidence type="ECO:0000256" key="3">
    <source>
        <dbReference type="ARBA" id="ARBA00007667"/>
    </source>
</evidence>
<dbReference type="UniPathway" id="UPA00074">
    <property type="reaction ID" value="UER00133"/>
</dbReference>
<dbReference type="Gene3D" id="3.40.140.20">
    <property type="match status" value="2"/>
</dbReference>
<dbReference type="CDD" id="cd01421">
    <property type="entry name" value="IMPCH"/>
    <property type="match status" value="1"/>
</dbReference>
<dbReference type="Pfam" id="PF01808">
    <property type="entry name" value="AICARFT_IMPCHas"/>
    <property type="match status" value="1"/>
</dbReference>
<evidence type="ECO:0000256" key="1">
    <source>
        <dbReference type="ARBA" id="ARBA00004844"/>
    </source>
</evidence>
<protein>
    <recommendedName>
        <fullName evidence="8">MGS-like domain-containing protein</fullName>
    </recommendedName>
</protein>
<dbReference type="InterPro" id="IPR016193">
    <property type="entry name" value="Cytidine_deaminase-like"/>
</dbReference>
<evidence type="ECO:0000256" key="6">
    <source>
        <dbReference type="ARBA" id="ARBA00022801"/>
    </source>
</evidence>
<dbReference type="GO" id="GO:0006189">
    <property type="term" value="P:'de novo' IMP biosynthetic process"/>
    <property type="evidence" value="ECO:0007669"/>
    <property type="project" value="UniProtKB-UniPathway"/>
</dbReference>
<accession>A0A1G2MY25</accession>
<gene>
    <name evidence="9" type="ORF">A3F51_02545</name>
</gene>
<keyword evidence="4" id="KW-0808">Transferase</keyword>
<dbReference type="PANTHER" id="PTHR11692:SF0">
    <property type="entry name" value="BIFUNCTIONAL PURINE BIOSYNTHESIS PROTEIN ATIC"/>
    <property type="match status" value="1"/>
</dbReference>
<reference evidence="9 10" key="1">
    <citation type="journal article" date="2016" name="Nat. Commun.">
        <title>Thousands of microbial genomes shed light on interconnected biogeochemical processes in an aquifer system.</title>
        <authorList>
            <person name="Anantharaman K."/>
            <person name="Brown C.T."/>
            <person name="Hug L.A."/>
            <person name="Sharon I."/>
            <person name="Castelle C.J."/>
            <person name="Probst A.J."/>
            <person name="Thomas B.C."/>
            <person name="Singh A."/>
            <person name="Wilkins M.J."/>
            <person name="Karaoz U."/>
            <person name="Brodie E.L."/>
            <person name="Williams K.H."/>
            <person name="Hubbard S.S."/>
            <person name="Banfield J.F."/>
        </authorList>
    </citation>
    <scope>NUCLEOTIDE SEQUENCE [LARGE SCALE GENOMIC DNA]</scope>
</reference>